<dbReference type="Pfam" id="PF01757">
    <property type="entry name" value="Acyl_transf_3"/>
    <property type="match status" value="1"/>
</dbReference>
<keyword evidence="1" id="KW-0472">Membrane</keyword>
<feature type="transmembrane region" description="Helical" evidence="1">
    <location>
        <begin position="229"/>
        <end position="252"/>
    </location>
</feature>
<evidence type="ECO:0000313" key="3">
    <source>
        <dbReference type="EMBL" id="MSR93101.1"/>
    </source>
</evidence>
<accession>A0A6N7UR23</accession>
<feature type="transmembrane region" description="Helical" evidence="1">
    <location>
        <begin position="299"/>
        <end position="316"/>
    </location>
</feature>
<dbReference type="GO" id="GO:0000271">
    <property type="term" value="P:polysaccharide biosynthetic process"/>
    <property type="evidence" value="ECO:0007669"/>
    <property type="project" value="TreeGrafter"/>
</dbReference>
<evidence type="ECO:0000256" key="1">
    <source>
        <dbReference type="SAM" id="Phobius"/>
    </source>
</evidence>
<organism evidence="3 4">
    <name type="scientific">Suipraeoptans intestinalis</name>
    <dbReference type="NCBI Taxonomy" id="2606628"/>
    <lineage>
        <taxon>Bacteria</taxon>
        <taxon>Bacillati</taxon>
        <taxon>Bacillota</taxon>
        <taxon>Clostridia</taxon>
        <taxon>Lachnospirales</taxon>
        <taxon>Lachnospiraceae</taxon>
        <taxon>Suipraeoptans</taxon>
    </lineage>
</organism>
<dbReference type="GO" id="GO:0016747">
    <property type="term" value="F:acyltransferase activity, transferring groups other than amino-acyl groups"/>
    <property type="evidence" value="ECO:0007669"/>
    <property type="project" value="InterPro"/>
</dbReference>
<evidence type="ECO:0000259" key="2">
    <source>
        <dbReference type="Pfam" id="PF01757"/>
    </source>
</evidence>
<dbReference type="AlphaFoldDB" id="A0A6N7UR23"/>
<dbReference type="GO" id="GO:0016020">
    <property type="term" value="C:membrane"/>
    <property type="evidence" value="ECO:0007669"/>
    <property type="project" value="TreeGrafter"/>
</dbReference>
<dbReference type="EMBL" id="VULY01000018">
    <property type="protein sequence ID" value="MSR93101.1"/>
    <property type="molecule type" value="Genomic_DNA"/>
</dbReference>
<keyword evidence="4" id="KW-1185">Reference proteome</keyword>
<protein>
    <submittedName>
        <fullName evidence="3">Acyltransferase</fullName>
    </submittedName>
</protein>
<feature type="domain" description="Acyltransferase 3" evidence="2">
    <location>
        <begin position="6"/>
        <end position="347"/>
    </location>
</feature>
<feature type="transmembrane region" description="Helical" evidence="1">
    <location>
        <begin position="328"/>
        <end position="353"/>
    </location>
</feature>
<keyword evidence="3" id="KW-0808">Transferase</keyword>
<keyword evidence="3" id="KW-0012">Acyltransferase</keyword>
<sequence>MKRSIGIDVTRAFAVMAVLVYHFYVLVGGNRYEAYPLIHRLISMGGEVGVTLFFIISGYGIYLSLDRRKKDNVFSVGTFLKKRFARVLPHYYLSLLIIIFIGTQGAMVSRQGIFHIVTHALLIHNFFPSTCGSISTVLWTMGVIFQFYFVSILLYKWVKRSPVTALAVSVLVTIACKILVFHVIFPRVQQVEPSYYFIYGRQLFTALDNFIVGMFLADYSMRRQEKTGWDLAVGAVACGLTVIWCVMPQAAFRYSDTAMGYIWNTGLAVFLGLTVWTVSRLELPGRNIAMKGILFVSRYQYGIYLWHFVVAANLLQNSSWTIRIAQESFLLTAIILSVICILVGYLATITLEAPDYFKLKTKR</sequence>
<dbReference type="InterPro" id="IPR050879">
    <property type="entry name" value="Acyltransferase_3"/>
</dbReference>
<name>A0A6N7UR23_9FIRM</name>
<keyword evidence="1" id="KW-0812">Transmembrane</keyword>
<gene>
    <name evidence="3" type="ORF">FYJ34_02090</name>
</gene>
<reference evidence="3 4" key="1">
    <citation type="submission" date="2019-08" db="EMBL/GenBank/DDBJ databases">
        <title>In-depth cultivation of the pig gut microbiome towards novel bacterial diversity and tailored functional studies.</title>
        <authorList>
            <person name="Wylensek D."/>
            <person name="Hitch T.C.A."/>
            <person name="Clavel T."/>
        </authorList>
    </citation>
    <scope>NUCLEOTIDE SEQUENCE [LARGE SCALE GENOMIC DNA]</scope>
    <source>
        <strain evidence="3 4">68-1-5</strain>
    </source>
</reference>
<dbReference type="InterPro" id="IPR002656">
    <property type="entry name" value="Acyl_transf_3_dom"/>
</dbReference>
<dbReference type="Proteomes" id="UP000434409">
    <property type="component" value="Unassembled WGS sequence"/>
</dbReference>
<feature type="transmembrane region" description="Helical" evidence="1">
    <location>
        <begin position="197"/>
        <end position="217"/>
    </location>
</feature>
<feature type="transmembrane region" description="Helical" evidence="1">
    <location>
        <begin position="12"/>
        <end position="29"/>
    </location>
</feature>
<feature type="transmembrane region" description="Helical" evidence="1">
    <location>
        <begin position="91"/>
        <end position="117"/>
    </location>
</feature>
<proteinExistence type="predicted"/>
<dbReference type="PANTHER" id="PTHR23028">
    <property type="entry name" value="ACETYLTRANSFERASE"/>
    <property type="match status" value="1"/>
</dbReference>
<feature type="transmembrane region" description="Helical" evidence="1">
    <location>
        <begin position="41"/>
        <end position="62"/>
    </location>
</feature>
<dbReference type="RefSeq" id="WP_154475845.1">
    <property type="nucleotide sequence ID" value="NZ_VULY01000018.1"/>
</dbReference>
<feature type="transmembrane region" description="Helical" evidence="1">
    <location>
        <begin position="137"/>
        <end position="158"/>
    </location>
</feature>
<feature type="transmembrane region" description="Helical" evidence="1">
    <location>
        <begin position="165"/>
        <end position="185"/>
    </location>
</feature>
<evidence type="ECO:0000313" key="4">
    <source>
        <dbReference type="Proteomes" id="UP000434409"/>
    </source>
</evidence>
<comment type="caution">
    <text evidence="3">The sequence shown here is derived from an EMBL/GenBank/DDBJ whole genome shotgun (WGS) entry which is preliminary data.</text>
</comment>
<keyword evidence="1" id="KW-1133">Transmembrane helix</keyword>
<dbReference type="PANTHER" id="PTHR23028:SF53">
    <property type="entry name" value="ACYL_TRANSF_3 DOMAIN-CONTAINING PROTEIN"/>
    <property type="match status" value="1"/>
</dbReference>
<feature type="transmembrane region" description="Helical" evidence="1">
    <location>
        <begin position="258"/>
        <end position="278"/>
    </location>
</feature>